<dbReference type="InterPro" id="IPR043128">
    <property type="entry name" value="Rev_trsase/Diguanyl_cyclase"/>
</dbReference>
<evidence type="ECO:0000256" key="3">
    <source>
        <dbReference type="ARBA" id="ARBA00023015"/>
    </source>
</evidence>
<dbReference type="EMBL" id="BSOT01000009">
    <property type="protein sequence ID" value="GLR72277.1"/>
    <property type="molecule type" value="Genomic_DNA"/>
</dbReference>
<evidence type="ECO:0008006" key="11">
    <source>
        <dbReference type="Google" id="ProtNLM"/>
    </source>
</evidence>
<evidence type="ECO:0000256" key="2">
    <source>
        <dbReference type="ARBA" id="ARBA00022840"/>
    </source>
</evidence>
<name>A0AA37SZY7_9ALTE</name>
<keyword evidence="3" id="KW-0805">Transcription regulation</keyword>
<evidence type="ECO:0000256" key="5">
    <source>
        <dbReference type="ARBA" id="ARBA00023163"/>
    </source>
</evidence>
<evidence type="ECO:0000313" key="9">
    <source>
        <dbReference type="EMBL" id="GLR72277.1"/>
    </source>
</evidence>
<dbReference type="Pfam" id="PF00990">
    <property type="entry name" value="GGDEF"/>
    <property type="match status" value="1"/>
</dbReference>
<dbReference type="CDD" id="cd01949">
    <property type="entry name" value="GGDEF"/>
    <property type="match status" value="1"/>
</dbReference>
<dbReference type="InterPro" id="IPR027417">
    <property type="entry name" value="P-loop_NTPase"/>
</dbReference>
<keyword evidence="1" id="KW-0547">Nucleotide-binding</keyword>
<keyword evidence="5" id="KW-0804">Transcription</keyword>
<reference evidence="9" key="1">
    <citation type="journal article" date="2014" name="Int. J. Syst. Evol. Microbiol.">
        <title>Complete genome sequence of Corynebacterium casei LMG S-19264T (=DSM 44701T), isolated from a smear-ripened cheese.</title>
        <authorList>
            <consortium name="US DOE Joint Genome Institute (JGI-PGF)"/>
            <person name="Walter F."/>
            <person name="Albersmeier A."/>
            <person name="Kalinowski J."/>
            <person name="Ruckert C."/>
        </authorList>
    </citation>
    <scope>NUCLEOTIDE SEQUENCE</scope>
    <source>
        <strain evidence="9">NBRC 110023</strain>
    </source>
</reference>
<feature type="domain" description="GGDEF" evidence="8">
    <location>
        <begin position="184"/>
        <end position="321"/>
    </location>
</feature>
<dbReference type="GO" id="GO:0006355">
    <property type="term" value="P:regulation of DNA-templated transcription"/>
    <property type="evidence" value="ECO:0007669"/>
    <property type="project" value="InterPro"/>
</dbReference>
<dbReference type="InterPro" id="IPR029787">
    <property type="entry name" value="Nucleotide_cyclase"/>
</dbReference>
<dbReference type="InterPro" id="IPR058031">
    <property type="entry name" value="AAA_lid_NorR"/>
</dbReference>
<evidence type="ECO:0000313" key="10">
    <source>
        <dbReference type="Proteomes" id="UP001156601"/>
    </source>
</evidence>
<dbReference type="Proteomes" id="UP001156601">
    <property type="component" value="Unassembled WGS sequence"/>
</dbReference>
<dbReference type="InterPro" id="IPR025944">
    <property type="entry name" value="Sigma_54_int_dom_CS"/>
</dbReference>
<dbReference type="InterPro" id="IPR003593">
    <property type="entry name" value="AAA+_ATPase"/>
</dbReference>
<protein>
    <recommendedName>
        <fullName evidence="11">Sigma-54 factor interaction domain-containing protein</fullName>
    </recommendedName>
</protein>
<dbReference type="PROSITE" id="PS50045">
    <property type="entry name" value="SIGMA54_INTERACT_4"/>
    <property type="match status" value="1"/>
</dbReference>
<evidence type="ECO:0000256" key="6">
    <source>
        <dbReference type="SAM" id="MobiDB-lite"/>
    </source>
</evidence>
<dbReference type="Gene3D" id="3.30.70.270">
    <property type="match status" value="1"/>
</dbReference>
<proteinExistence type="predicted"/>
<dbReference type="InterPro" id="IPR025662">
    <property type="entry name" value="Sigma_54_int_dom_ATP-bd_1"/>
</dbReference>
<sequence>MAQSDLSLQKLIDGLAGMTHCDYLRYKEEHGKAQYDAECGDASTDIESILSRNAPGTKQIATYVSEQILFTFSIISNNYLSIQLTDTGDANANERRNRTNTHRTNRIATLSFVSMSSLPAWLISLASVEHPYTSQQEGFIALLSLLYVHSRQVREFERLKSDPLTKLLSREAIQRKIDAQATDADMLLCLIHCNDFQLINRKFGQSKGDEVLQEISLILGQHTRADDILSRFGGALFGVAAHSDDIEDGYLLASKLKTALEANPYLNSAIRLTFNFGVGIYSQHDAEHDNASPSSIIMNRSEKALRAAQSDESTSIMLWEIGKFDHDEQDFDYLGGIFSADNVSNYRNMLLLWDISSIIADEYEFEKLIFNVIQRLASTFEFEFAGLISPKQPDNNVFLSSNDIADISQVNALESNAQALLHTLSEKSLSEQQVMEHIENEMCFLVLPMGINHDVSFFMYGNTQQFSLSRDTNQLFAGFARQIGKALRRNQLEDALNKNLAQQNAKLVEEVETLKTGLKSSTLIYQSDAMQQLMIQAQRAARTDTTVLITGESGTGKERLIHAVHSLGPRASAPLIIVDCGSIPETLIESELFGHAKGAFTGAQHEKTGKIKAADGGTIVLDEIGELPLSMQPKLLRFVQEKYITPIGSTKQLAVNVKIVAVTNRNLETEVEAGRFRRDLFYRLNVITLHNIPLRDRVDDLPLLCQHFITQFSKRFDTPKKYIQSDTLSHMRQYTWPGNIRELENKLMQAFLLSQTDEITLEDLRLDAQHNMQSVALAIRSSTNTSESGRAISAQHTPPPEIAASPEDNQIESKLPNNTIVPITDSAESWLQTFSNAIQALVIEVNQSHAHYHLNIGEQIELYLFRECELVYKTNKEIATRLQLPISTARRKVNKALSAKLKVTLPASWTPVASLLDTLITSDIVVKEPLAAIKCVLVDKVLQENTCNMTRAAAQIGVSEPTLYKLKRQQ</sequence>
<dbReference type="PROSITE" id="PS50887">
    <property type="entry name" value="GGDEF"/>
    <property type="match status" value="1"/>
</dbReference>
<dbReference type="InterPro" id="IPR002078">
    <property type="entry name" value="Sigma_54_int"/>
</dbReference>
<keyword evidence="10" id="KW-1185">Reference proteome</keyword>
<dbReference type="AlphaFoldDB" id="A0AA37SZY7"/>
<dbReference type="PANTHER" id="PTHR32071:SF57">
    <property type="entry name" value="C4-DICARBOXYLATE TRANSPORT TRANSCRIPTIONAL REGULATORY PROTEIN DCTD"/>
    <property type="match status" value="1"/>
</dbReference>
<dbReference type="Pfam" id="PF00158">
    <property type="entry name" value="Sigma54_activat"/>
    <property type="match status" value="1"/>
</dbReference>
<evidence type="ECO:0000256" key="4">
    <source>
        <dbReference type="ARBA" id="ARBA00023125"/>
    </source>
</evidence>
<gene>
    <name evidence="9" type="ORF">GCM10007852_31850</name>
</gene>
<dbReference type="SMART" id="SM00267">
    <property type="entry name" value="GGDEF"/>
    <property type="match status" value="1"/>
</dbReference>
<accession>A0AA37SZY7</accession>
<evidence type="ECO:0000259" key="8">
    <source>
        <dbReference type="PROSITE" id="PS50887"/>
    </source>
</evidence>
<dbReference type="PROSITE" id="PS00676">
    <property type="entry name" value="SIGMA54_INTERACT_2"/>
    <property type="match status" value="1"/>
</dbReference>
<dbReference type="SUPFAM" id="SSF52540">
    <property type="entry name" value="P-loop containing nucleoside triphosphate hydrolases"/>
    <property type="match status" value="1"/>
</dbReference>
<dbReference type="Gene3D" id="3.40.50.300">
    <property type="entry name" value="P-loop containing nucleotide triphosphate hydrolases"/>
    <property type="match status" value="1"/>
</dbReference>
<dbReference type="NCBIfam" id="TIGR00254">
    <property type="entry name" value="GGDEF"/>
    <property type="match status" value="1"/>
</dbReference>
<dbReference type="FunFam" id="3.40.50.300:FF:000006">
    <property type="entry name" value="DNA-binding transcriptional regulator NtrC"/>
    <property type="match status" value="1"/>
</dbReference>
<dbReference type="RefSeq" id="WP_284218697.1">
    <property type="nucleotide sequence ID" value="NZ_BSOT01000009.1"/>
</dbReference>
<dbReference type="SMART" id="SM00382">
    <property type="entry name" value="AAA"/>
    <property type="match status" value="1"/>
</dbReference>
<dbReference type="SUPFAM" id="SSF55073">
    <property type="entry name" value="Nucleotide cyclase"/>
    <property type="match status" value="1"/>
</dbReference>
<feature type="region of interest" description="Disordered" evidence="6">
    <location>
        <begin position="786"/>
        <end position="806"/>
    </location>
</feature>
<dbReference type="Gene3D" id="1.10.8.60">
    <property type="match status" value="1"/>
</dbReference>
<organism evidence="9 10">
    <name type="scientific">Agaribacter marinus</name>
    <dbReference type="NCBI Taxonomy" id="1431249"/>
    <lineage>
        <taxon>Bacteria</taxon>
        <taxon>Pseudomonadati</taxon>
        <taxon>Pseudomonadota</taxon>
        <taxon>Gammaproteobacteria</taxon>
        <taxon>Alteromonadales</taxon>
        <taxon>Alteromonadaceae</taxon>
        <taxon>Agaribacter</taxon>
    </lineage>
</organism>
<dbReference type="GO" id="GO:0005524">
    <property type="term" value="F:ATP binding"/>
    <property type="evidence" value="ECO:0007669"/>
    <property type="project" value="UniProtKB-KW"/>
</dbReference>
<dbReference type="InterPro" id="IPR025943">
    <property type="entry name" value="Sigma_54_int_dom_ATP-bd_2"/>
</dbReference>
<evidence type="ECO:0000256" key="1">
    <source>
        <dbReference type="ARBA" id="ARBA00022741"/>
    </source>
</evidence>
<dbReference type="PANTHER" id="PTHR32071">
    <property type="entry name" value="TRANSCRIPTIONAL REGULATORY PROTEIN"/>
    <property type="match status" value="1"/>
</dbReference>
<keyword evidence="4" id="KW-0238">DNA-binding</keyword>
<dbReference type="Pfam" id="PF25601">
    <property type="entry name" value="AAA_lid_14"/>
    <property type="match status" value="1"/>
</dbReference>
<dbReference type="CDD" id="cd00009">
    <property type="entry name" value="AAA"/>
    <property type="match status" value="1"/>
</dbReference>
<evidence type="ECO:0000259" key="7">
    <source>
        <dbReference type="PROSITE" id="PS50045"/>
    </source>
</evidence>
<dbReference type="GO" id="GO:0003677">
    <property type="term" value="F:DNA binding"/>
    <property type="evidence" value="ECO:0007669"/>
    <property type="project" value="UniProtKB-KW"/>
</dbReference>
<dbReference type="InterPro" id="IPR000160">
    <property type="entry name" value="GGDEF_dom"/>
</dbReference>
<dbReference type="PROSITE" id="PS00675">
    <property type="entry name" value="SIGMA54_INTERACT_1"/>
    <property type="match status" value="1"/>
</dbReference>
<reference evidence="9" key="2">
    <citation type="submission" date="2023-01" db="EMBL/GenBank/DDBJ databases">
        <title>Draft genome sequence of Agaribacter marinus strain NBRC 110023.</title>
        <authorList>
            <person name="Sun Q."/>
            <person name="Mori K."/>
        </authorList>
    </citation>
    <scope>NUCLEOTIDE SEQUENCE</scope>
    <source>
        <strain evidence="9">NBRC 110023</strain>
    </source>
</reference>
<keyword evidence="2" id="KW-0067">ATP-binding</keyword>
<comment type="caution">
    <text evidence="9">The sequence shown here is derived from an EMBL/GenBank/DDBJ whole genome shotgun (WGS) entry which is preliminary data.</text>
</comment>
<dbReference type="PROSITE" id="PS00688">
    <property type="entry name" value="SIGMA54_INTERACT_3"/>
    <property type="match status" value="1"/>
</dbReference>
<feature type="domain" description="Sigma-54 factor interaction" evidence="7">
    <location>
        <begin position="523"/>
        <end position="752"/>
    </location>
</feature>